<organism evidence="2 3">
    <name type="scientific">Papilio xuthus</name>
    <name type="common">Asian swallowtail butterfly</name>
    <dbReference type="NCBI Taxonomy" id="66420"/>
    <lineage>
        <taxon>Eukaryota</taxon>
        <taxon>Metazoa</taxon>
        <taxon>Ecdysozoa</taxon>
        <taxon>Arthropoda</taxon>
        <taxon>Hexapoda</taxon>
        <taxon>Insecta</taxon>
        <taxon>Pterygota</taxon>
        <taxon>Neoptera</taxon>
        <taxon>Endopterygota</taxon>
        <taxon>Lepidoptera</taxon>
        <taxon>Glossata</taxon>
        <taxon>Ditrysia</taxon>
        <taxon>Papilionoidea</taxon>
        <taxon>Papilionidae</taxon>
        <taxon>Papilioninae</taxon>
        <taxon>Papilio</taxon>
    </lineage>
</organism>
<reference evidence="2 3" key="1">
    <citation type="journal article" date="2015" name="Nat. Commun.">
        <title>Outbred genome sequencing and CRISPR/Cas9 gene editing in butterflies.</title>
        <authorList>
            <person name="Li X."/>
            <person name="Fan D."/>
            <person name="Zhang W."/>
            <person name="Liu G."/>
            <person name="Zhang L."/>
            <person name="Zhao L."/>
            <person name="Fang X."/>
            <person name="Chen L."/>
            <person name="Dong Y."/>
            <person name="Chen Y."/>
            <person name="Ding Y."/>
            <person name="Zhao R."/>
            <person name="Feng M."/>
            <person name="Zhu Y."/>
            <person name="Feng Y."/>
            <person name="Jiang X."/>
            <person name="Zhu D."/>
            <person name="Xiang H."/>
            <person name="Feng X."/>
            <person name="Li S."/>
            <person name="Wang J."/>
            <person name="Zhang G."/>
            <person name="Kronforst M.R."/>
            <person name="Wang W."/>
        </authorList>
    </citation>
    <scope>NUCLEOTIDE SEQUENCE [LARGE SCALE GENOMIC DNA]</scope>
    <source>
        <strain evidence="2">Ya'a_city_454_Px</strain>
        <tissue evidence="2">Whole body</tissue>
    </source>
</reference>
<evidence type="ECO:0000313" key="3">
    <source>
        <dbReference type="Proteomes" id="UP000053268"/>
    </source>
</evidence>
<evidence type="ECO:0000256" key="1">
    <source>
        <dbReference type="SAM" id="MobiDB-lite"/>
    </source>
</evidence>
<feature type="compositionally biased region" description="Basic and acidic residues" evidence="1">
    <location>
        <begin position="172"/>
        <end position="183"/>
    </location>
</feature>
<protein>
    <submittedName>
        <fullName evidence="2">Uncharacterized protein</fullName>
    </submittedName>
</protein>
<sequence>MISRSPLCLSLGSFKKRAYLFTVPLVLQMSMGVDENLGVPAAPMSKSMDGLRERRNKLNELAITLLAFNSREENVREKISKMNKDKRAYHNDGFEITEDFENVKRNKTNEVEKKDKVRRSLVCHQNNKLEYRNTIDGYIDMIVATDSDDYAGAGSISSDVFRNINSRKIKRNDDDKIEPDKRIRPMSSSSSDSYYTFSGLAYKSFNEKSVKKSWTRQSLRDEKYEEKL</sequence>
<evidence type="ECO:0000313" key="2">
    <source>
        <dbReference type="EMBL" id="KPI96276.1"/>
    </source>
</evidence>
<dbReference type="AlphaFoldDB" id="A0A194PS59"/>
<name>A0A194PS59_PAPXU</name>
<dbReference type="EMBL" id="KQ459593">
    <property type="protein sequence ID" value="KPI96276.1"/>
    <property type="molecule type" value="Genomic_DNA"/>
</dbReference>
<accession>A0A194PS59</accession>
<proteinExistence type="predicted"/>
<feature type="region of interest" description="Disordered" evidence="1">
    <location>
        <begin position="208"/>
        <end position="228"/>
    </location>
</feature>
<feature type="compositionally biased region" description="Basic and acidic residues" evidence="1">
    <location>
        <begin position="218"/>
        <end position="228"/>
    </location>
</feature>
<keyword evidence="3" id="KW-1185">Reference proteome</keyword>
<gene>
    <name evidence="2" type="ORF">RR46_12306</name>
</gene>
<feature type="region of interest" description="Disordered" evidence="1">
    <location>
        <begin position="172"/>
        <end position="194"/>
    </location>
</feature>
<dbReference type="Proteomes" id="UP000053268">
    <property type="component" value="Unassembled WGS sequence"/>
</dbReference>